<dbReference type="SMART" id="SM00192">
    <property type="entry name" value="LDLa"/>
    <property type="match status" value="1"/>
</dbReference>
<name>A0A8J1UI58_OWEFU</name>
<gene>
    <name evidence="2" type="ORF">OFUS_LOCUS13773</name>
</gene>
<dbReference type="PROSITE" id="PS50068">
    <property type="entry name" value="LDLRA_2"/>
    <property type="match status" value="1"/>
</dbReference>
<organism evidence="2 3">
    <name type="scientific">Owenia fusiformis</name>
    <name type="common">Polychaete worm</name>
    <dbReference type="NCBI Taxonomy" id="6347"/>
    <lineage>
        <taxon>Eukaryota</taxon>
        <taxon>Metazoa</taxon>
        <taxon>Spiralia</taxon>
        <taxon>Lophotrochozoa</taxon>
        <taxon>Annelida</taxon>
        <taxon>Polychaeta</taxon>
        <taxon>Sedentaria</taxon>
        <taxon>Canalipalpata</taxon>
        <taxon>Sabellida</taxon>
        <taxon>Oweniida</taxon>
        <taxon>Oweniidae</taxon>
        <taxon>Owenia</taxon>
    </lineage>
</organism>
<accession>A0A8J1UI58</accession>
<keyword evidence="1" id="KW-1015">Disulfide bond</keyword>
<dbReference type="CDD" id="cd00112">
    <property type="entry name" value="LDLa"/>
    <property type="match status" value="1"/>
</dbReference>
<dbReference type="Gene3D" id="4.10.400.10">
    <property type="entry name" value="Low-density Lipoprotein Receptor"/>
    <property type="match status" value="1"/>
</dbReference>
<evidence type="ECO:0000256" key="1">
    <source>
        <dbReference type="PROSITE-ProRule" id="PRU00124"/>
    </source>
</evidence>
<proteinExistence type="predicted"/>
<dbReference type="AlphaFoldDB" id="A0A8J1UI58"/>
<dbReference type="OrthoDB" id="6118542at2759"/>
<sequence>MYLNEIGRTALVSLLILLLGNGYTETIDDLNELNSPPTCELDPTVMRSNCSYHFSMYTLNSTFDRYLVENFYTNFIAVANITNNDPICTDNATYAEQCEKFNITTSPDLHTSIQKKLCEFEANYFAALPAAFVSVTEDGCAVTATLQRKRVGKCVPYEGIVPDGDPRIYPVNQTIVGSNSSLRPYGRLLWDKSASTSSFDSGCMLTLQNIAGGVIAINILDSVAGVAIGDGPSDNFTTLYEATVTEQARPPSFVSTTSYITLVITSDLNDQFRLTYRFLPLDYAHTTDFLMPATTNTGCGDNMAINTAWVIPINIDVDYETLGKAHECIWTMNWLTPMKIQFQITDLVLVSSGLDNGTVIEDLYDSWGIESYLEIYTMSSPGEVVPEAEGSGKYKLDTKISSYNFQPNMTIYLDNIRNEPNLQEFIYVRVRNAYPEGNKLHARVTLYIDKEGYTGQHMEGVFCCKDQKCISSEMMCNGYAECSEGEDELGEYCDEKPGLESWMNNCTYSPVACFNFEPNGNVIGNKPCCATGSLQCDDTINSCCANSASGIQCAAASVTVGPPAPNAPTPSCGSMDCGTLAAVIICAIALVIIALILIRVYKPHIVGRFLASVTKRSEYQHLQ</sequence>
<keyword evidence="3" id="KW-1185">Reference proteome</keyword>
<reference evidence="2" key="1">
    <citation type="submission" date="2022-03" db="EMBL/GenBank/DDBJ databases">
        <authorList>
            <person name="Martin C."/>
        </authorList>
    </citation>
    <scope>NUCLEOTIDE SEQUENCE</scope>
</reference>
<dbReference type="Proteomes" id="UP000749559">
    <property type="component" value="Unassembled WGS sequence"/>
</dbReference>
<comment type="caution">
    <text evidence="1">Lacks conserved residue(s) required for the propagation of feature annotation.</text>
</comment>
<protein>
    <submittedName>
        <fullName evidence="2">Uncharacterized protein</fullName>
    </submittedName>
</protein>
<dbReference type="EMBL" id="CAIIXF020000007">
    <property type="protein sequence ID" value="CAH1788198.1"/>
    <property type="molecule type" value="Genomic_DNA"/>
</dbReference>
<comment type="caution">
    <text evidence="2">The sequence shown here is derived from an EMBL/GenBank/DDBJ whole genome shotgun (WGS) entry which is preliminary data.</text>
</comment>
<dbReference type="InterPro" id="IPR036055">
    <property type="entry name" value="LDL_receptor-like_sf"/>
</dbReference>
<evidence type="ECO:0000313" key="3">
    <source>
        <dbReference type="Proteomes" id="UP000749559"/>
    </source>
</evidence>
<feature type="disulfide bond" evidence="1">
    <location>
        <begin position="464"/>
        <end position="482"/>
    </location>
</feature>
<evidence type="ECO:0000313" key="2">
    <source>
        <dbReference type="EMBL" id="CAH1788198.1"/>
    </source>
</evidence>
<dbReference type="SUPFAM" id="SSF57424">
    <property type="entry name" value="LDL receptor-like module"/>
    <property type="match status" value="1"/>
</dbReference>
<dbReference type="InterPro" id="IPR002172">
    <property type="entry name" value="LDrepeatLR_classA_rpt"/>
</dbReference>